<evidence type="ECO:0000256" key="3">
    <source>
        <dbReference type="ARBA" id="ARBA00022741"/>
    </source>
</evidence>
<dbReference type="InterPro" id="IPR029044">
    <property type="entry name" value="Nucleotide-diphossugar_trans"/>
</dbReference>
<dbReference type="PANTHER" id="PTHR40392:SF1">
    <property type="entry name" value="2-PHOSPHO-L-LACTATE GUANYLYLTRANSFERASE"/>
    <property type="match status" value="1"/>
</dbReference>
<dbReference type="Proteomes" id="UP001165368">
    <property type="component" value="Unassembled WGS sequence"/>
</dbReference>
<accession>A0ABS9LE29</accession>
<keyword evidence="1 7" id="KW-0808">Transferase</keyword>
<feature type="compositionally biased region" description="Low complexity" evidence="5">
    <location>
        <begin position="1"/>
        <end position="19"/>
    </location>
</feature>
<dbReference type="InterPro" id="IPR025877">
    <property type="entry name" value="MobA-like_NTP_Trfase"/>
</dbReference>
<keyword evidence="4" id="KW-0342">GTP-binding</keyword>
<evidence type="ECO:0000256" key="4">
    <source>
        <dbReference type="ARBA" id="ARBA00023134"/>
    </source>
</evidence>
<dbReference type="InterPro" id="IPR002835">
    <property type="entry name" value="CofC"/>
</dbReference>
<evidence type="ECO:0000313" key="8">
    <source>
        <dbReference type="Proteomes" id="UP001165368"/>
    </source>
</evidence>
<dbReference type="Gene3D" id="3.90.550.10">
    <property type="entry name" value="Spore Coat Polysaccharide Biosynthesis Protein SpsA, Chain A"/>
    <property type="match status" value="1"/>
</dbReference>
<feature type="domain" description="MobA-like NTP transferase" evidence="6">
    <location>
        <begin position="67"/>
        <end position="160"/>
    </location>
</feature>
<proteinExistence type="inferred from homology"/>
<dbReference type="EMBL" id="JAKLTQ010000042">
    <property type="protein sequence ID" value="MCG2624957.1"/>
    <property type="molecule type" value="Genomic_DNA"/>
</dbReference>
<keyword evidence="3" id="KW-0547">Nucleotide-binding</keyword>
<dbReference type="PANTHER" id="PTHR40392">
    <property type="entry name" value="2-PHOSPHO-L-LACTATE GUANYLYLTRANSFERASE"/>
    <property type="match status" value="1"/>
</dbReference>
<organism evidence="7 8">
    <name type="scientific">Arthrobacter hankyongi</name>
    <dbReference type="NCBI Taxonomy" id="2904801"/>
    <lineage>
        <taxon>Bacteria</taxon>
        <taxon>Bacillati</taxon>
        <taxon>Actinomycetota</taxon>
        <taxon>Actinomycetes</taxon>
        <taxon>Micrococcales</taxon>
        <taxon>Micrococcaceae</taxon>
        <taxon>Arthrobacter</taxon>
    </lineage>
</organism>
<reference evidence="7" key="1">
    <citation type="submission" date="2022-01" db="EMBL/GenBank/DDBJ databases">
        <authorList>
            <person name="Jo J.-H."/>
            <person name="Im W.-T."/>
        </authorList>
    </citation>
    <scope>NUCLEOTIDE SEQUENCE</scope>
    <source>
        <strain evidence="7">I2-34</strain>
    </source>
</reference>
<comment type="caution">
    <text evidence="7">The sequence shown here is derived from an EMBL/GenBank/DDBJ whole genome shotgun (WGS) entry which is preliminary data.</text>
</comment>
<protein>
    <submittedName>
        <fullName evidence="7">2-phospho-L-lactate guanylyltransferase</fullName>
        <ecNumber evidence="7">2.7.7.68</ecNumber>
    </submittedName>
</protein>
<evidence type="ECO:0000256" key="1">
    <source>
        <dbReference type="ARBA" id="ARBA00022679"/>
    </source>
</evidence>
<gene>
    <name evidence="7" type="primary">cofC</name>
    <name evidence="7" type="ORF">LVY72_24005</name>
</gene>
<dbReference type="SUPFAM" id="SSF53448">
    <property type="entry name" value="Nucleotide-diphospho-sugar transferases"/>
    <property type="match status" value="1"/>
</dbReference>
<keyword evidence="2 7" id="KW-0548">Nucleotidyltransferase</keyword>
<dbReference type="RefSeq" id="WP_237827458.1">
    <property type="nucleotide sequence ID" value="NZ_JAKLTQ010000042.1"/>
</dbReference>
<keyword evidence="8" id="KW-1185">Reference proteome</keyword>
<dbReference type="HAMAP" id="MF_02114">
    <property type="entry name" value="CofC"/>
    <property type="match status" value="1"/>
</dbReference>
<name>A0ABS9LE29_9MICC</name>
<dbReference type="EC" id="2.7.7.68" evidence="7"/>
<evidence type="ECO:0000256" key="2">
    <source>
        <dbReference type="ARBA" id="ARBA00022695"/>
    </source>
</evidence>
<dbReference type="NCBIfam" id="TIGR03552">
    <property type="entry name" value="F420_cofC"/>
    <property type="match status" value="1"/>
</dbReference>
<sequence>MTRTPRPGRAPAGPAAGTPHPSWTVVIPFKGGPGAKSRLARPAGGAAGFRPDVRRALALAFLTDTAAAAAAVPAVGRIIVVSSDPAVLGVPGIVLVADPGHGLNPAITAGIDWAREHHPADALAVLAGDLPSLAPADLAAALTAAAAHPRALVPDRAGTGTTLATALPGQELIPRFGPGSCQAHRAAGHVLLPVAAGSTLRADVDTPEDLEQALHQGTGRYTRAAVLAPPPRAYGTRPAGSRRHL</sequence>
<evidence type="ECO:0000256" key="5">
    <source>
        <dbReference type="SAM" id="MobiDB-lite"/>
    </source>
</evidence>
<dbReference type="Pfam" id="PF12804">
    <property type="entry name" value="NTP_transf_3"/>
    <property type="match status" value="1"/>
</dbReference>
<evidence type="ECO:0000259" key="6">
    <source>
        <dbReference type="Pfam" id="PF12804"/>
    </source>
</evidence>
<feature type="region of interest" description="Disordered" evidence="5">
    <location>
        <begin position="1"/>
        <end position="23"/>
    </location>
</feature>
<evidence type="ECO:0000313" key="7">
    <source>
        <dbReference type="EMBL" id="MCG2624957.1"/>
    </source>
</evidence>
<dbReference type="GO" id="GO:0043814">
    <property type="term" value="F:phospholactate guanylyltransferase activity"/>
    <property type="evidence" value="ECO:0007669"/>
    <property type="project" value="UniProtKB-EC"/>
</dbReference>
<feature type="non-terminal residue" evidence="7">
    <location>
        <position position="245"/>
    </location>
</feature>